<dbReference type="Proteomes" id="UP000193560">
    <property type="component" value="Unassembled WGS sequence"/>
</dbReference>
<sequence length="54" mass="6156">MVLIIIPAHFYVVSFIVSISFQYAISYRAPSLLDSTNYYTPSIICFFSIITTMP</sequence>
<keyword evidence="1" id="KW-0472">Membrane</keyword>
<accession>A0A1X2IIJ0</accession>
<evidence type="ECO:0000256" key="1">
    <source>
        <dbReference type="SAM" id="Phobius"/>
    </source>
</evidence>
<evidence type="ECO:0000313" key="3">
    <source>
        <dbReference type="Proteomes" id="UP000193560"/>
    </source>
</evidence>
<comment type="caution">
    <text evidence="2">The sequence shown here is derived from an EMBL/GenBank/DDBJ whole genome shotgun (WGS) entry which is preliminary data.</text>
</comment>
<evidence type="ECO:0000313" key="2">
    <source>
        <dbReference type="EMBL" id="ORZ17156.1"/>
    </source>
</evidence>
<feature type="non-terminal residue" evidence="2">
    <location>
        <position position="54"/>
    </location>
</feature>
<keyword evidence="1" id="KW-1133">Transmembrane helix</keyword>
<proteinExistence type="predicted"/>
<protein>
    <submittedName>
        <fullName evidence="2">Uncharacterized protein</fullName>
    </submittedName>
</protein>
<feature type="transmembrane region" description="Helical" evidence="1">
    <location>
        <begin position="6"/>
        <end position="25"/>
    </location>
</feature>
<name>A0A1X2IIJ0_9FUNG</name>
<gene>
    <name evidence="2" type="ORF">BCR42DRAFT_414027</name>
</gene>
<dbReference type="EMBL" id="MCGE01000010">
    <property type="protein sequence ID" value="ORZ17156.1"/>
    <property type="molecule type" value="Genomic_DNA"/>
</dbReference>
<organism evidence="2 3">
    <name type="scientific">Absidia repens</name>
    <dbReference type="NCBI Taxonomy" id="90262"/>
    <lineage>
        <taxon>Eukaryota</taxon>
        <taxon>Fungi</taxon>
        <taxon>Fungi incertae sedis</taxon>
        <taxon>Mucoromycota</taxon>
        <taxon>Mucoromycotina</taxon>
        <taxon>Mucoromycetes</taxon>
        <taxon>Mucorales</taxon>
        <taxon>Cunninghamellaceae</taxon>
        <taxon>Absidia</taxon>
    </lineage>
</organism>
<reference evidence="2 3" key="1">
    <citation type="submission" date="2016-07" db="EMBL/GenBank/DDBJ databases">
        <title>Pervasive Adenine N6-methylation of Active Genes in Fungi.</title>
        <authorList>
            <consortium name="DOE Joint Genome Institute"/>
            <person name="Mondo S.J."/>
            <person name="Dannebaum R.O."/>
            <person name="Kuo R.C."/>
            <person name="Labutti K."/>
            <person name="Haridas S."/>
            <person name="Kuo A."/>
            <person name="Salamov A."/>
            <person name="Ahrendt S.R."/>
            <person name="Lipzen A."/>
            <person name="Sullivan W."/>
            <person name="Andreopoulos W.B."/>
            <person name="Clum A."/>
            <person name="Lindquist E."/>
            <person name="Daum C."/>
            <person name="Ramamoorthy G.K."/>
            <person name="Gryganskyi A."/>
            <person name="Culley D."/>
            <person name="Magnuson J.K."/>
            <person name="James T.Y."/>
            <person name="O'Malley M.A."/>
            <person name="Stajich J.E."/>
            <person name="Spatafora J.W."/>
            <person name="Visel A."/>
            <person name="Grigoriev I.V."/>
        </authorList>
    </citation>
    <scope>NUCLEOTIDE SEQUENCE [LARGE SCALE GENOMIC DNA]</scope>
    <source>
        <strain evidence="2 3">NRRL 1336</strain>
    </source>
</reference>
<keyword evidence="3" id="KW-1185">Reference proteome</keyword>
<dbReference type="AlphaFoldDB" id="A0A1X2IIJ0"/>
<keyword evidence="1" id="KW-0812">Transmembrane</keyword>